<feature type="region of interest" description="Disordered" evidence="7">
    <location>
        <begin position="272"/>
        <end position="295"/>
    </location>
</feature>
<evidence type="ECO:0000256" key="4">
    <source>
        <dbReference type="ARBA" id="ARBA00023163"/>
    </source>
</evidence>
<keyword evidence="4" id="KW-0804">Transcription</keyword>
<gene>
    <name evidence="9" type="ORF">KI387_015672</name>
</gene>
<dbReference type="GO" id="GO:0003677">
    <property type="term" value="F:DNA binding"/>
    <property type="evidence" value="ECO:0007669"/>
    <property type="project" value="UniProtKB-KW"/>
</dbReference>
<dbReference type="SMART" id="SM00355">
    <property type="entry name" value="ZnF_C2H2"/>
    <property type="match status" value="2"/>
</dbReference>
<dbReference type="AlphaFoldDB" id="A0AA38LDC6"/>
<keyword evidence="6" id="KW-0479">Metal-binding</keyword>
<dbReference type="InterPro" id="IPR016177">
    <property type="entry name" value="DNA-bd_dom_sf"/>
</dbReference>
<feature type="domain" description="C2H2-type" evidence="8">
    <location>
        <begin position="615"/>
        <end position="642"/>
    </location>
</feature>
<comment type="subcellular location">
    <subcellularLocation>
        <location evidence="1">Nucleus</location>
    </subcellularLocation>
</comment>
<keyword evidence="3" id="KW-0238">DNA-binding</keyword>
<keyword evidence="5" id="KW-0539">Nucleus</keyword>
<protein>
    <recommendedName>
        <fullName evidence="8">C2H2-type domain-containing protein</fullName>
    </recommendedName>
</protein>
<evidence type="ECO:0000313" key="9">
    <source>
        <dbReference type="EMBL" id="KAH9321033.1"/>
    </source>
</evidence>
<dbReference type="PANTHER" id="PTHR37701:SF17">
    <property type="entry name" value="METHYL BINDING DOMAIN117"/>
    <property type="match status" value="1"/>
</dbReference>
<evidence type="ECO:0000313" key="10">
    <source>
        <dbReference type="Proteomes" id="UP000824469"/>
    </source>
</evidence>
<dbReference type="PROSITE" id="PS50157">
    <property type="entry name" value="ZINC_FINGER_C2H2_2"/>
    <property type="match status" value="2"/>
</dbReference>
<evidence type="ECO:0000259" key="8">
    <source>
        <dbReference type="PROSITE" id="PS50157"/>
    </source>
</evidence>
<evidence type="ECO:0000256" key="7">
    <source>
        <dbReference type="SAM" id="MobiDB-lite"/>
    </source>
</evidence>
<reference evidence="9 10" key="1">
    <citation type="journal article" date="2021" name="Nat. Plants">
        <title>The Taxus genome provides insights into paclitaxel biosynthesis.</title>
        <authorList>
            <person name="Xiong X."/>
            <person name="Gou J."/>
            <person name="Liao Q."/>
            <person name="Li Y."/>
            <person name="Zhou Q."/>
            <person name="Bi G."/>
            <person name="Li C."/>
            <person name="Du R."/>
            <person name="Wang X."/>
            <person name="Sun T."/>
            <person name="Guo L."/>
            <person name="Liang H."/>
            <person name="Lu P."/>
            <person name="Wu Y."/>
            <person name="Zhang Z."/>
            <person name="Ro D.K."/>
            <person name="Shang Y."/>
            <person name="Huang S."/>
            <person name="Yan J."/>
        </authorList>
    </citation>
    <scope>NUCLEOTIDE SEQUENCE [LARGE SCALE GENOMIC DNA]</scope>
    <source>
        <strain evidence="9">Ta-2019</strain>
    </source>
</reference>
<evidence type="ECO:0000256" key="6">
    <source>
        <dbReference type="PROSITE-ProRule" id="PRU00042"/>
    </source>
</evidence>
<keyword evidence="2" id="KW-0805">Transcription regulation</keyword>
<dbReference type="InterPro" id="IPR037472">
    <property type="entry name" value="MBD8"/>
</dbReference>
<dbReference type="PANTHER" id="PTHR37701">
    <property type="entry name" value="METHYL-CPG-BINDING DOMAIN-CONTAINING PROTEIN 8"/>
    <property type="match status" value="1"/>
</dbReference>
<accession>A0AA38LDC6</accession>
<dbReference type="GO" id="GO:0008270">
    <property type="term" value="F:zinc ion binding"/>
    <property type="evidence" value="ECO:0007669"/>
    <property type="project" value="UniProtKB-KW"/>
</dbReference>
<dbReference type="PROSITE" id="PS00028">
    <property type="entry name" value="ZINC_FINGER_C2H2_1"/>
    <property type="match status" value="2"/>
</dbReference>
<name>A0AA38LDC6_TAXCH</name>
<feature type="region of interest" description="Disordered" evidence="7">
    <location>
        <begin position="181"/>
        <end position="204"/>
    </location>
</feature>
<dbReference type="InterPro" id="IPR013087">
    <property type="entry name" value="Znf_C2H2_type"/>
</dbReference>
<feature type="compositionally biased region" description="Basic and acidic residues" evidence="7">
    <location>
        <begin position="195"/>
        <end position="204"/>
    </location>
</feature>
<sequence length="994" mass="111053">MNSYSEEPISYELEWSTWRPLHQVMELAIDELDGQLDFCKIPVVDLRYLSQDEINCAAQCSDEYSDLRFDDIVIPKIDRSIFNESAGSRKQTYSRLRLSQRREQQLGGVSRRRAGLLSVSRPSIAGGRNLEGASDLKDNNQILQLLRQVFMKGECPPVCRSAGDQLQKDVLTLQLTHLPPLNSASASNPSSNSTLDHDSDVKCPPKAEDSLQLVECNHVIEDMQIESSNERIEYKICDDTRDSSDAKMQQSSTMTFVDTDKNKITMDESFERPKKKMRTKEDARRKGQHTSTQEQCVLKIPGDTRDTSMEDCGHIDTTLNAGAQNDKTADDSSHTIKTVAIYIQDETVSNCSHSDQISVDRNTAVTQNSADTGHTRRTATQEPFVPQLKRRFRTLETEAEVHEFFEKLGGEWASKRMKRKIVDAEEFVQGFPKGWKLLLGVRKKNSRFIIECRKYISPDGQQLASCREVSAYMLSTHEALETPCCHSAKNVHDRLTQTSCMPCNSKDPADSSGGCSNQYSPGLNGFAFPVNEQIQTSQTNTLTITSGMVEDNSSKDQDVPTPNTSVKCSKCDTKFINRSTLMAHLAAVHHGQKEKKTRSAKSSIADGVIVVDGKYECQICHKVFNERHRYTGHVGIHVRNAKRPQDSLGEISNAAGKSDSNLHDICNNKFTKDTKFDAPVTSVSKHFYQQEENADSELHNISDINFTRDTNLDASVTKVSKHCNYEALNVDSNVHDICDSKLTEHTNLDASVTSVSEHCDPQEQHVDSNLHDTCDNKLAEDANLDAAVTSVSKHSNMESQNADPNLHDICDNKLPEETNLDATVTSVFKDCNQQEQNADIFVGAVPESSSPSGENDFASSHEEQIFSSFDAGSVKDELDYDSGNHKIDSLTSFEQFQMEYMPKFSFETSQDTNSPINTPMELGLNSSVLQQEMDPPGQFEWEAVLAKIENSNQHFVCVWCNQEFSHDGLDSDLQADSVGFICPNCKAKIGQVHI</sequence>
<keyword evidence="6" id="KW-0862">Zinc</keyword>
<comment type="caution">
    <text evidence="9">The sequence shown here is derived from an EMBL/GenBank/DDBJ whole genome shotgun (WGS) entry which is preliminary data.</text>
</comment>
<organism evidence="9 10">
    <name type="scientific">Taxus chinensis</name>
    <name type="common">Chinese yew</name>
    <name type="synonym">Taxus wallichiana var. chinensis</name>
    <dbReference type="NCBI Taxonomy" id="29808"/>
    <lineage>
        <taxon>Eukaryota</taxon>
        <taxon>Viridiplantae</taxon>
        <taxon>Streptophyta</taxon>
        <taxon>Embryophyta</taxon>
        <taxon>Tracheophyta</taxon>
        <taxon>Spermatophyta</taxon>
        <taxon>Pinopsida</taxon>
        <taxon>Pinidae</taxon>
        <taxon>Conifers II</taxon>
        <taxon>Cupressales</taxon>
        <taxon>Taxaceae</taxon>
        <taxon>Taxus</taxon>
    </lineage>
</organism>
<keyword evidence="10" id="KW-1185">Reference proteome</keyword>
<dbReference type="EMBL" id="JAHRHJ020000003">
    <property type="protein sequence ID" value="KAH9321033.1"/>
    <property type="molecule type" value="Genomic_DNA"/>
</dbReference>
<dbReference type="Gene3D" id="3.30.160.60">
    <property type="entry name" value="Classic Zinc Finger"/>
    <property type="match status" value="1"/>
</dbReference>
<feature type="domain" description="C2H2-type" evidence="8">
    <location>
        <begin position="566"/>
        <end position="594"/>
    </location>
</feature>
<dbReference type="OMA" id="CIWCNTE"/>
<evidence type="ECO:0000256" key="1">
    <source>
        <dbReference type="ARBA" id="ARBA00004123"/>
    </source>
</evidence>
<dbReference type="SUPFAM" id="SSF54171">
    <property type="entry name" value="DNA-binding domain"/>
    <property type="match status" value="1"/>
</dbReference>
<keyword evidence="6" id="KW-0863">Zinc-finger</keyword>
<dbReference type="GO" id="GO:0005634">
    <property type="term" value="C:nucleus"/>
    <property type="evidence" value="ECO:0007669"/>
    <property type="project" value="UniProtKB-SubCell"/>
</dbReference>
<proteinExistence type="predicted"/>
<feature type="compositionally biased region" description="Low complexity" evidence="7">
    <location>
        <begin position="181"/>
        <end position="193"/>
    </location>
</feature>
<dbReference type="Proteomes" id="UP000824469">
    <property type="component" value="Unassembled WGS sequence"/>
</dbReference>
<evidence type="ECO:0000256" key="3">
    <source>
        <dbReference type="ARBA" id="ARBA00023125"/>
    </source>
</evidence>
<evidence type="ECO:0000256" key="5">
    <source>
        <dbReference type="ARBA" id="ARBA00023242"/>
    </source>
</evidence>
<evidence type="ECO:0000256" key="2">
    <source>
        <dbReference type="ARBA" id="ARBA00023015"/>
    </source>
</evidence>